<accession>A0A543HSM9</accession>
<dbReference type="PROSITE" id="PS50164">
    <property type="entry name" value="GIY_YIG"/>
    <property type="match status" value="1"/>
</dbReference>
<dbReference type="Pfam" id="PF22920">
    <property type="entry name" value="UvrC_RNaseH"/>
    <property type="match status" value="1"/>
</dbReference>
<evidence type="ECO:0000256" key="5">
    <source>
        <dbReference type="ARBA" id="ARBA00023204"/>
    </source>
</evidence>
<dbReference type="Gene3D" id="3.40.1440.10">
    <property type="entry name" value="GIY-YIG endonuclease"/>
    <property type="match status" value="1"/>
</dbReference>
<keyword evidence="12" id="KW-1185">Reference proteome</keyword>
<comment type="similarity">
    <text evidence="6">Belongs to the UvrC family.</text>
</comment>
<dbReference type="InterPro" id="IPR000305">
    <property type="entry name" value="GIY-YIG_endonuc"/>
</dbReference>
<dbReference type="Pfam" id="PF14520">
    <property type="entry name" value="HHH_5"/>
    <property type="match status" value="1"/>
</dbReference>
<keyword evidence="4 6" id="KW-0267">Excision nuclease</keyword>
<dbReference type="RefSeq" id="WP_141918471.1">
    <property type="nucleotide sequence ID" value="NZ_BAAAYS010000004.1"/>
</dbReference>
<dbReference type="PROSITE" id="PS50165">
    <property type="entry name" value="UVRC"/>
    <property type="match status" value="1"/>
</dbReference>
<dbReference type="InterPro" id="IPR035901">
    <property type="entry name" value="GIY-YIG_endonuc_sf"/>
</dbReference>
<dbReference type="NCBIfam" id="TIGR00194">
    <property type="entry name" value="uvrC"/>
    <property type="match status" value="1"/>
</dbReference>
<dbReference type="InterPro" id="IPR050066">
    <property type="entry name" value="UvrABC_protein_C"/>
</dbReference>
<comment type="subcellular location">
    <subcellularLocation>
        <location evidence="6">Cytoplasm</location>
    </subcellularLocation>
</comment>
<keyword evidence="3 6" id="KW-0228">DNA excision</keyword>
<evidence type="ECO:0000313" key="12">
    <source>
        <dbReference type="Proteomes" id="UP000318331"/>
    </source>
</evidence>
<feature type="domain" description="GIY-YIG" evidence="9">
    <location>
        <begin position="16"/>
        <end position="95"/>
    </location>
</feature>
<comment type="subunit">
    <text evidence="6">Interacts with UvrB in an incision complex.</text>
</comment>
<dbReference type="FunFam" id="3.40.1440.10:FF:000001">
    <property type="entry name" value="UvrABC system protein C"/>
    <property type="match status" value="1"/>
</dbReference>
<comment type="function">
    <text evidence="6">The UvrABC repair system catalyzes the recognition and processing of DNA lesions. UvrC both incises the 5' and 3' sides of the lesion. The N-terminal half is responsible for the 3' incision and the C-terminal half is responsible for the 5' incision.</text>
</comment>
<evidence type="ECO:0000256" key="1">
    <source>
        <dbReference type="ARBA" id="ARBA00022490"/>
    </source>
</evidence>
<dbReference type="PANTHER" id="PTHR30562:SF1">
    <property type="entry name" value="UVRABC SYSTEM PROTEIN C"/>
    <property type="match status" value="1"/>
</dbReference>
<dbReference type="Gene3D" id="3.30.420.340">
    <property type="entry name" value="UvrC, RNAse H endonuclease domain"/>
    <property type="match status" value="1"/>
</dbReference>
<dbReference type="PROSITE" id="PS50151">
    <property type="entry name" value="UVR"/>
    <property type="match status" value="1"/>
</dbReference>
<dbReference type="Proteomes" id="UP000318331">
    <property type="component" value="Unassembled WGS sequence"/>
</dbReference>
<dbReference type="SUPFAM" id="SSF47781">
    <property type="entry name" value="RuvA domain 2-like"/>
    <property type="match status" value="1"/>
</dbReference>
<dbReference type="Pfam" id="PF02151">
    <property type="entry name" value="UVR"/>
    <property type="match status" value="1"/>
</dbReference>
<dbReference type="Gene3D" id="1.10.150.20">
    <property type="entry name" value="5' to 3' exonuclease, C-terminal subdomain"/>
    <property type="match status" value="1"/>
</dbReference>
<dbReference type="InterPro" id="IPR004791">
    <property type="entry name" value="UvrC"/>
</dbReference>
<dbReference type="GO" id="GO:0003677">
    <property type="term" value="F:DNA binding"/>
    <property type="evidence" value="ECO:0007669"/>
    <property type="project" value="UniProtKB-UniRule"/>
</dbReference>
<keyword evidence="6" id="KW-0742">SOS response</keyword>
<dbReference type="EMBL" id="VFPN01000003">
    <property type="protein sequence ID" value="TQM61343.1"/>
    <property type="molecule type" value="Genomic_DNA"/>
</dbReference>
<evidence type="ECO:0000256" key="2">
    <source>
        <dbReference type="ARBA" id="ARBA00022763"/>
    </source>
</evidence>
<dbReference type="InterPro" id="IPR038476">
    <property type="entry name" value="UvrC_RNase_H_dom_sf"/>
</dbReference>
<feature type="domain" description="UvrC family homology region profile" evidence="10">
    <location>
        <begin position="259"/>
        <end position="494"/>
    </location>
</feature>
<evidence type="ECO:0000259" key="9">
    <source>
        <dbReference type="PROSITE" id="PS50164"/>
    </source>
</evidence>
<evidence type="ECO:0000256" key="7">
    <source>
        <dbReference type="SAM" id="MobiDB-lite"/>
    </source>
</evidence>
<dbReference type="InterPro" id="IPR036876">
    <property type="entry name" value="UVR_dom_sf"/>
</dbReference>
<sequence>MTNPRDYRPAQGEIPTGPGVYRFSDPRGRILYVGKAKNLRARLSNYFAPIESLHQRTRRMVTTASKVEWTMVGSDSEALLLEHTWIKEYEPPFNVQFRDDKSYPYIAVTLAHEAPRALITRNTKIRGAKYFGPYPKVWAVRETLSLLQTAFPMRTCNESDYKRAMSSGKPCLAGQIGRCGGPCSQRVTFDEHLSIVMQLVSFLSGNDRSTVRELTNRMIAASEAQDYETAAKIRDQVKSLDLILAKSAVALDDSVDADVFGLAGDELAASVHQFIVRGGRIRGERNWIVDLELDDSPEKLIEAIVQTAYEDAPPPKSLLVAALPPDPAVLAALLAAQHGLGSIDIRVPKRGDKVALLDRARLNAVQHLALYKTRRSVDLATRSAALATLQEALGLNQAPLRMECVDVSHLSGTNVVASLVVFEDGLPYKAGYRRYSIPHTTDDTDSINQVVSRRAAQLNAEAHEDAGPGVFRNRPQLIVVDGGEPQVAAAQRALSDAGITDIGLCGIAKRLEEVWLPDEPFPVILPRNSDALFMIQRLRDEAHRFAITYQRHRRKKDISTRLSVVPGLGPARTKSLLRHFGSVARLQQASAEGIAEVEGIGPALAAAIVNELQGKTDTTLGADSEDLSPGLSDGSLEGKSSRNGSGHHDGI</sequence>
<dbReference type="Gene3D" id="4.10.860.10">
    <property type="entry name" value="UVR domain"/>
    <property type="match status" value="1"/>
</dbReference>
<dbReference type="HAMAP" id="MF_00203">
    <property type="entry name" value="UvrC"/>
    <property type="match status" value="1"/>
</dbReference>
<evidence type="ECO:0000259" key="10">
    <source>
        <dbReference type="PROSITE" id="PS50165"/>
    </source>
</evidence>
<dbReference type="InterPro" id="IPR010994">
    <property type="entry name" value="RuvA_2-like"/>
</dbReference>
<dbReference type="InterPro" id="IPR001162">
    <property type="entry name" value="UvrC_RNase_H_dom"/>
</dbReference>
<dbReference type="PANTHER" id="PTHR30562">
    <property type="entry name" value="UVRC/OXIDOREDUCTASE"/>
    <property type="match status" value="1"/>
</dbReference>
<evidence type="ECO:0000256" key="4">
    <source>
        <dbReference type="ARBA" id="ARBA00022881"/>
    </source>
</evidence>
<dbReference type="GO" id="GO:0006289">
    <property type="term" value="P:nucleotide-excision repair"/>
    <property type="evidence" value="ECO:0007669"/>
    <property type="project" value="UniProtKB-UniRule"/>
</dbReference>
<dbReference type="GO" id="GO:0009432">
    <property type="term" value="P:SOS response"/>
    <property type="evidence" value="ECO:0007669"/>
    <property type="project" value="UniProtKB-UniRule"/>
</dbReference>
<comment type="caution">
    <text evidence="11">The sequence shown here is derived from an EMBL/GenBank/DDBJ whole genome shotgun (WGS) entry which is preliminary data.</text>
</comment>
<dbReference type="InterPro" id="IPR001943">
    <property type="entry name" value="UVR_dom"/>
</dbReference>
<evidence type="ECO:0000256" key="6">
    <source>
        <dbReference type="HAMAP-Rule" id="MF_00203"/>
    </source>
</evidence>
<dbReference type="SMART" id="SM00465">
    <property type="entry name" value="GIYc"/>
    <property type="match status" value="1"/>
</dbReference>
<evidence type="ECO:0000256" key="3">
    <source>
        <dbReference type="ARBA" id="ARBA00022769"/>
    </source>
</evidence>
<dbReference type="GO" id="GO:0009381">
    <property type="term" value="F:excinuclease ABC activity"/>
    <property type="evidence" value="ECO:0007669"/>
    <property type="project" value="UniProtKB-UniRule"/>
</dbReference>
<dbReference type="Pfam" id="PF08459">
    <property type="entry name" value="UvrC_RNaseH_dom"/>
    <property type="match status" value="1"/>
</dbReference>
<evidence type="ECO:0000313" key="11">
    <source>
        <dbReference type="EMBL" id="TQM61343.1"/>
    </source>
</evidence>
<feature type="domain" description="UVR" evidence="8">
    <location>
        <begin position="208"/>
        <end position="243"/>
    </location>
</feature>
<gene>
    <name evidence="6" type="primary">uvrC</name>
    <name evidence="11" type="ORF">FB466_2294</name>
</gene>
<dbReference type="CDD" id="cd10434">
    <property type="entry name" value="GIY-YIG_UvrC_Cho"/>
    <property type="match status" value="1"/>
</dbReference>
<dbReference type="GO" id="GO:0005737">
    <property type="term" value="C:cytoplasm"/>
    <property type="evidence" value="ECO:0007669"/>
    <property type="project" value="UniProtKB-SubCell"/>
</dbReference>
<dbReference type="SUPFAM" id="SSF82771">
    <property type="entry name" value="GIY-YIG endonuclease"/>
    <property type="match status" value="1"/>
</dbReference>
<dbReference type="InterPro" id="IPR047296">
    <property type="entry name" value="GIY-YIG_UvrC_Cho"/>
</dbReference>
<evidence type="ECO:0000259" key="8">
    <source>
        <dbReference type="PROSITE" id="PS50151"/>
    </source>
</evidence>
<dbReference type="NCBIfam" id="NF001824">
    <property type="entry name" value="PRK00558.1-5"/>
    <property type="match status" value="1"/>
</dbReference>
<dbReference type="GO" id="GO:0009380">
    <property type="term" value="C:excinuclease repair complex"/>
    <property type="evidence" value="ECO:0007669"/>
    <property type="project" value="InterPro"/>
</dbReference>
<protein>
    <recommendedName>
        <fullName evidence="6">UvrABC system protein C</fullName>
        <shortName evidence="6">Protein UvrC</shortName>
    </recommendedName>
    <alternativeName>
        <fullName evidence="6">Excinuclease ABC subunit C</fullName>
    </alternativeName>
</protein>
<dbReference type="AlphaFoldDB" id="A0A543HSM9"/>
<feature type="region of interest" description="Disordered" evidence="7">
    <location>
        <begin position="619"/>
        <end position="651"/>
    </location>
</feature>
<keyword evidence="5 6" id="KW-0234">DNA repair</keyword>
<dbReference type="OrthoDB" id="9804933at2"/>
<dbReference type="SUPFAM" id="SSF46600">
    <property type="entry name" value="C-terminal UvrC-binding domain of UvrB"/>
    <property type="match status" value="1"/>
</dbReference>
<keyword evidence="2 6" id="KW-0227">DNA damage</keyword>
<organism evidence="11 12">
    <name type="scientific">Klugiella xanthotipulae</name>
    <dbReference type="NCBI Taxonomy" id="244735"/>
    <lineage>
        <taxon>Bacteria</taxon>
        <taxon>Bacillati</taxon>
        <taxon>Actinomycetota</taxon>
        <taxon>Actinomycetes</taxon>
        <taxon>Micrococcales</taxon>
        <taxon>Microbacteriaceae</taxon>
        <taxon>Klugiella</taxon>
    </lineage>
</organism>
<keyword evidence="1 6" id="KW-0963">Cytoplasm</keyword>
<dbReference type="Pfam" id="PF01541">
    <property type="entry name" value="GIY-YIG"/>
    <property type="match status" value="1"/>
</dbReference>
<reference evidence="11 12" key="1">
    <citation type="submission" date="2019-06" db="EMBL/GenBank/DDBJ databases">
        <title>Sequencing the genomes of 1000 actinobacteria strains.</title>
        <authorList>
            <person name="Klenk H.-P."/>
        </authorList>
    </citation>
    <scope>NUCLEOTIDE SEQUENCE [LARGE SCALE GENOMIC DNA]</scope>
    <source>
        <strain evidence="11 12">DSM 18031</strain>
    </source>
</reference>
<proteinExistence type="inferred from homology"/>
<name>A0A543HSM9_9MICO</name>